<keyword evidence="2" id="KW-1185">Reference proteome</keyword>
<evidence type="ECO:0000313" key="1">
    <source>
        <dbReference type="EMBL" id="MBM9461793.1"/>
    </source>
</evidence>
<dbReference type="Proteomes" id="UP000663791">
    <property type="component" value="Unassembled WGS sequence"/>
</dbReference>
<evidence type="ECO:0000313" key="2">
    <source>
        <dbReference type="Proteomes" id="UP000663791"/>
    </source>
</evidence>
<dbReference type="Gene3D" id="1.10.10.60">
    <property type="entry name" value="Homeodomain-like"/>
    <property type="match status" value="1"/>
</dbReference>
<name>A0A938Y809_9ACTN</name>
<sequence length="43" mass="4560">MLYDHGLSTAAISRHLDIGKATVNAALRAAGVSLRPRGRPQSM</sequence>
<reference evidence="1" key="1">
    <citation type="submission" date="2021-01" db="EMBL/GenBank/DDBJ databases">
        <title>Novel species in genus Nocardioides.</title>
        <authorList>
            <person name="Zhang G."/>
        </authorList>
    </citation>
    <scope>NUCLEOTIDE SEQUENCE</scope>
    <source>
        <strain evidence="1">Zg-536</strain>
    </source>
</reference>
<dbReference type="AlphaFoldDB" id="A0A938Y809"/>
<accession>A0A938Y809</accession>
<dbReference type="EMBL" id="JAERTX010000030">
    <property type="protein sequence ID" value="MBM9461793.1"/>
    <property type="molecule type" value="Genomic_DNA"/>
</dbReference>
<protein>
    <submittedName>
        <fullName evidence="1">Uncharacterized protein</fullName>
    </submittedName>
</protein>
<proteinExistence type="predicted"/>
<gene>
    <name evidence="1" type="ORF">JK386_18035</name>
</gene>
<comment type="caution">
    <text evidence="1">The sequence shown here is derived from an EMBL/GenBank/DDBJ whole genome shotgun (WGS) entry which is preliminary data.</text>
</comment>
<organism evidence="1 2">
    <name type="scientific">Nocardioides faecalis</name>
    <dbReference type="NCBI Taxonomy" id="2803858"/>
    <lineage>
        <taxon>Bacteria</taxon>
        <taxon>Bacillati</taxon>
        <taxon>Actinomycetota</taxon>
        <taxon>Actinomycetes</taxon>
        <taxon>Propionibacteriales</taxon>
        <taxon>Nocardioidaceae</taxon>
        <taxon>Nocardioides</taxon>
    </lineage>
</organism>